<dbReference type="Pfam" id="PF11717">
    <property type="entry name" value="Tudor-knot"/>
    <property type="match status" value="1"/>
</dbReference>
<dbReference type="Gene3D" id="1.10.274.30">
    <property type="entry name" value="MRG domain"/>
    <property type="match status" value="1"/>
</dbReference>
<feature type="domain" description="MRG" evidence="7">
    <location>
        <begin position="134"/>
        <end position="327"/>
    </location>
</feature>
<dbReference type="GO" id="GO:0006355">
    <property type="term" value="P:regulation of DNA-templated transcription"/>
    <property type="evidence" value="ECO:0007669"/>
    <property type="project" value="InterPro"/>
</dbReference>
<dbReference type="SUPFAM" id="SSF54160">
    <property type="entry name" value="Chromo domain-like"/>
    <property type="match status" value="1"/>
</dbReference>
<dbReference type="PANTHER" id="PTHR10880:SF48">
    <property type="entry name" value="MORTALITY FACTOR 4 LIKE 2"/>
    <property type="match status" value="1"/>
</dbReference>
<reference evidence="10" key="1">
    <citation type="submission" date="2020-12" db="UniProtKB">
        <authorList>
            <consortium name="WormBaseParasite"/>
        </authorList>
    </citation>
    <scope>IDENTIFICATION</scope>
    <source>
        <strain evidence="10">MHco3</strain>
    </source>
</reference>
<name>A0A7I4YRM1_HAECO</name>
<dbReference type="OMA" id="HAITYEL"/>
<feature type="domain" description="Tudor-knot" evidence="8">
    <location>
        <begin position="14"/>
        <end position="61"/>
    </location>
</feature>
<keyword evidence="5" id="KW-0539">Nucleus</keyword>
<keyword evidence="2" id="KW-0156">Chromatin regulator</keyword>
<evidence type="ECO:0000313" key="10">
    <source>
        <dbReference type="WBParaSite" id="HCON_00137780-00001"/>
    </source>
</evidence>
<dbReference type="Pfam" id="PF05712">
    <property type="entry name" value="MRG"/>
    <property type="match status" value="1"/>
</dbReference>
<dbReference type="PROSITE" id="PS51640">
    <property type="entry name" value="MRG"/>
    <property type="match status" value="1"/>
</dbReference>
<proteinExistence type="predicted"/>
<dbReference type="AlphaFoldDB" id="A0A7I4YRM1"/>
<dbReference type="GO" id="GO:0035267">
    <property type="term" value="C:NuA4 histone acetyltransferase complex"/>
    <property type="evidence" value="ECO:0007669"/>
    <property type="project" value="TreeGrafter"/>
</dbReference>
<evidence type="ECO:0000256" key="6">
    <source>
        <dbReference type="SAM" id="MobiDB-lite"/>
    </source>
</evidence>
<dbReference type="Proteomes" id="UP000025227">
    <property type="component" value="Unplaced"/>
</dbReference>
<dbReference type="InterPro" id="IPR025995">
    <property type="entry name" value="Tudor-knot"/>
</dbReference>
<feature type="compositionally biased region" description="Polar residues" evidence="6">
    <location>
        <begin position="99"/>
        <end position="110"/>
    </location>
</feature>
<evidence type="ECO:0000259" key="7">
    <source>
        <dbReference type="Pfam" id="PF05712"/>
    </source>
</evidence>
<keyword evidence="3" id="KW-0805">Transcription regulation</keyword>
<evidence type="ECO:0000256" key="1">
    <source>
        <dbReference type="ARBA" id="ARBA00004123"/>
    </source>
</evidence>
<feature type="region of interest" description="Disordered" evidence="6">
    <location>
        <begin position="90"/>
        <end position="110"/>
    </location>
</feature>
<dbReference type="InterPro" id="IPR038217">
    <property type="entry name" value="MRG_C_sf"/>
</dbReference>
<keyword evidence="4" id="KW-0804">Transcription</keyword>
<dbReference type="PANTHER" id="PTHR10880">
    <property type="entry name" value="MORTALITY FACTOR 4-LIKE PROTEIN"/>
    <property type="match status" value="1"/>
</dbReference>
<organism evidence="9 10">
    <name type="scientific">Haemonchus contortus</name>
    <name type="common">Barber pole worm</name>
    <dbReference type="NCBI Taxonomy" id="6289"/>
    <lineage>
        <taxon>Eukaryota</taxon>
        <taxon>Metazoa</taxon>
        <taxon>Ecdysozoa</taxon>
        <taxon>Nematoda</taxon>
        <taxon>Chromadorea</taxon>
        <taxon>Rhabditida</taxon>
        <taxon>Rhabditina</taxon>
        <taxon>Rhabditomorpha</taxon>
        <taxon>Strongyloidea</taxon>
        <taxon>Trichostrongylidae</taxon>
        <taxon>Haemonchus</taxon>
    </lineage>
</organism>
<sequence>MPPKHAITYELHDKVLCKYKDYYYAGKIVNVSTKDNERMFTVHYQGWHKRHDAVVPESKVKQLFLPYTDENVARTTAELEAAKLEKRRRSKLKEVPEVSNPSPLSPPVTSRRSKVVKHEPILDVNSIKHYYGCLPKSLYEILEKDHDAVIHRRLLTKLPAAYPVDLLLVEFLNTYDIEIAWGVNMVTVSYGDEISCSHLNCLLQSCQMITDYFNMMLGKLLLYPPERDQYQSELLRQRLLNLNDANGSNGQPHLGSAILPDNTVPVRHSSVFGLPHLLRLFKCLAEKFSDLPQDSEPLVTLKVMTAEFVMFLEENRDKYFSVRRDYEPQE</sequence>
<evidence type="ECO:0000259" key="8">
    <source>
        <dbReference type="Pfam" id="PF11717"/>
    </source>
</evidence>
<evidence type="ECO:0000256" key="5">
    <source>
        <dbReference type="ARBA" id="ARBA00023242"/>
    </source>
</evidence>
<protein>
    <submittedName>
        <fullName evidence="10">MRG domain-containing protein</fullName>
    </submittedName>
</protein>
<dbReference type="InterPro" id="IPR026541">
    <property type="entry name" value="MRG_dom"/>
</dbReference>
<evidence type="ECO:0000256" key="4">
    <source>
        <dbReference type="ARBA" id="ARBA00023163"/>
    </source>
</evidence>
<dbReference type="GO" id="GO:0005634">
    <property type="term" value="C:nucleus"/>
    <property type="evidence" value="ECO:0007669"/>
    <property type="project" value="UniProtKB-SubCell"/>
</dbReference>
<dbReference type="InterPro" id="IPR008676">
    <property type="entry name" value="MRG"/>
</dbReference>
<keyword evidence="9" id="KW-1185">Reference proteome</keyword>
<dbReference type="GO" id="GO:0006325">
    <property type="term" value="P:chromatin organization"/>
    <property type="evidence" value="ECO:0007669"/>
    <property type="project" value="UniProtKB-KW"/>
</dbReference>
<dbReference type="Gene3D" id="2.30.30.140">
    <property type="match status" value="1"/>
</dbReference>
<comment type="subcellular location">
    <subcellularLocation>
        <location evidence="1">Nucleus</location>
    </subcellularLocation>
</comment>
<dbReference type="WBParaSite" id="HCON_00137780-00001">
    <property type="protein sequence ID" value="HCON_00137780-00001"/>
    <property type="gene ID" value="HCON_00137780"/>
</dbReference>
<evidence type="ECO:0000313" key="9">
    <source>
        <dbReference type="Proteomes" id="UP000025227"/>
    </source>
</evidence>
<evidence type="ECO:0000256" key="3">
    <source>
        <dbReference type="ARBA" id="ARBA00023015"/>
    </source>
</evidence>
<dbReference type="OrthoDB" id="124855at2759"/>
<dbReference type="InterPro" id="IPR016197">
    <property type="entry name" value="Chromo-like_dom_sf"/>
</dbReference>
<evidence type="ECO:0000256" key="2">
    <source>
        <dbReference type="ARBA" id="ARBA00022853"/>
    </source>
</evidence>
<accession>A0A7I4YRM1</accession>